<keyword evidence="3" id="KW-1185">Reference proteome</keyword>
<dbReference type="InterPro" id="IPR049163">
    <property type="entry name" value="Pif1-like_2B_dom"/>
</dbReference>
<dbReference type="GO" id="GO:0006260">
    <property type="term" value="P:DNA replication"/>
    <property type="evidence" value="ECO:0007669"/>
    <property type="project" value="TreeGrafter"/>
</dbReference>
<gene>
    <name evidence="2" type="ORF">RND81_05G106700</name>
</gene>
<dbReference type="CDD" id="cd18809">
    <property type="entry name" value="SF1_C_RecD"/>
    <property type="match status" value="1"/>
</dbReference>
<feature type="domain" description="DNA helicase Pif1-like 2B" evidence="1">
    <location>
        <begin position="35"/>
        <end position="80"/>
    </location>
</feature>
<protein>
    <recommendedName>
        <fullName evidence="1">DNA helicase Pif1-like 2B domain-containing protein</fullName>
    </recommendedName>
</protein>
<dbReference type="GO" id="GO:0005657">
    <property type="term" value="C:replication fork"/>
    <property type="evidence" value="ECO:0007669"/>
    <property type="project" value="TreeGrafter"/>
</dbReference>
<dbReference type="Pfam" id="PF21530">
    <property type="entry name" value="Pif1_2B_dom"/>
    <property type="match status" value="1"/>
</dbReference>
<dbReference type="AlphaFoldDB" id="A0AAW1KVA0"/>
<sequence>MIRLIPGELVIVKSVDRLCPLTRSGVDMENIYPTEFLNSLMFQGLPNHEINLKIGCPIILLRNINQAAGLCNGTRLTVTKIQTRIIEAKVITGTNVGEVVSIPRIEMTPTDTKWPFTIKRRQFPIKVCFAMTINKSQGQTFEKVGVYLPKPIFSHGQLYVSVSRVTSHKGLRISIVTNNAEGVGSRKTKNVVYREMFSNF</sequence>
<evidence type="ECO:0000313" key="2">
    <source>
        <dbReference type="EMBL" id="KAK9724895.1"/>
    </source>
</evidence>
<comment type="caution">
    <text evidence="2">The sequence shown here is derived from an EMBL/GenBank/DDBJ whole genome shotgun (WGS) entry which is preliminary data.</text>
</comment>
<organism evidence="2 3">
    <name type="scientific">Saponaria officinalis</name>
    <name type="common">Common soapwort</name>
    <name type="synonym">Lychnis saponaria</name>
    <dbReference type="NCBI Taxonomy" id="3572"/>
    <lineage>
        <taxon>Eukaryota</taxon>
        <taxon>Viridiplantae</taxon>
        <taxon>Streptophyta</taxon>
        <taxon>Embryophyta</taxon>
        <taxon>Tracheophyta</taxon>
        <taxon>Spermatophyta</taxon>
        <taxon>Magnoliopsida</taxon>
        <taxon>eudicotyledons</taxon>
        <taxon>Gunneridae</taxon>
        <taxon>Pentapetalae</taxon>
        <taxon>Caryophyllales</taxon>
        <taxon>Caryophyllaceae</taxon>
        <taxon>Caryophylleae</taxon>
        <taxon>Saponaria</taxon>
    </lineage>
</organism>
<accession>A0AAW1KVA0</accession>
<dbReference type="EMBL" id="JBDFQZ010000005">
    <property type="protein sequence ID" value="KAK9724895.1"/>
    <property type="molecule type" value="Genomic_DNA"/>
</dbReference>
<evidence type="ECO:0000259" key="1">
    <source>
        <dbReference type="Pfam" id="PF21530"/>
    </source>
</evidence>
<reference evidence="2" key="1">
    <citation type="submission" date="2024-03" db="EMBL/GenBank/DDBJ databases">
        <title>WGS assembly of Saponaria officinalis var. Norfolk2.</title>
        <authorList>
            <person name="Jenkins J."/>
            <person name="Shu S."/>
            <person name="Grimwood J."/>
            <person name="Barry K."/>
            <person name="Goodstein D."/>
            <person name="Schmutz J."/>
            <person name="Leebens-Mack J."/>
            <person name="Osbourn A."/>
        </authorList>
    </citation>
    <scope>NUCLEOTIDE SEQUENCE [LARGE SCALE GENOMIC DNA]</scope>
    <source>
        <strain evidence="2">JIC</strain>
    </source>
</reference>
<dbReference type="SUPFAM" id="SSF52540">
    <property type="entry name" value="P-loop containing nucleoside triphosphate hydrolases"/>
    <property type="match status" value="1"/>
</dbReference>
<evidence type="ECO:0000313" key="3">
    <source>
        <dbReference type="Proteomes" id="UP001443914"/>
    </source>
</evidence>
<dbReference type="Proteomes" id="UP001443914">
    <property type="component" value="Unassembled WGS sequence"/>
</dbReference>
<proteinExistence type="predicted"/>
<dbReference type="Gene3D" id="3.40.50.300">
    <property type="entry name" value="P-loop containing nucleotide triphosphate hydrolases"/>
    <property type="match status" value="1"/>
</dbReference>
<dbReference type="PANTHER" id="PTHR23274">
    <property type="entry name" value="DNA HELICASE-RELATED"/>
    <property type="match status" value="1"/>
</dbReference>
<dbReference type="InterPro" id="IPR027417">
    <property type="entry name" value="P-loop_NTPase"/>
</dbReference>
<dbReference type="FunFam" id="3.40.50.300:FF:002884">
    <property type="entry name" value="ATP-dependent DNA helicase"/>
    <property type="match status" value="1"/>
</dbReference>
<name>A0AAW1KVA0_SAPOF</name>
<dbReference type="PANTHER" id="PTHR23274:SF53">
    <property type="entry name" value="ATP-DEPENDENT DNA HELICASE"/>
    <property type="match status" value="1"/>
</dbReference>